<keyword evidence="9" id="KW-1185">Reference proteome</keyword>
<dbReference type="InterPro" id="IPR011006">
    <property type="entry name" value="CheY-like_superfamily"/>
</dbReference>
<dbReference type="InterPro" id="IPR000792">
    <property type="entry name" value="Tscrpt_reg_LuxR_C"/>
</dbReference>
<reference evidence="8 9" key="1">
    <citation type="submission" date="2017-08" db="EMBL/GenBank/DDBJ databases">
        <title>Substantial Increase in Enzyme Production by Combined Drug-Resistance Mutations in Paenibacillus agaridevorans.</title>
        <authorList>
            <person name="Tanaka Y."/>
            <person name="Funane K."/>
            <person name="Hosaka T."/>
            <person name="Shiwa Y."/>
            <person name="Fujita N."/>
            <person name="Miyazaki T."/>
            <person name="Yoshikawa H."/>
            <person name="Murakami K."/>
            <person name="Kasahara K."/>
            <person name="Inaoka T."/>
            <person name="Hiraga Y."/>
            <person name="Ochi K."/>
        </authorList>
    </citation>
    <scope>NUCLEOTIDE SEQUENCE [LARGE SCALE GENOMIC DNA]</scope>
    <source>
        <strain evidence="8 9">T-3040</strain>
    </source>
</reference>
<dbReference type="SUPFAM" id="SSF52172">
    <property type="entry name" value="CheY-like"/>
    <property type="match status" value="1"/>
</dbReference>
<keyword evidence="2" id="KW-0805">Transcription regulation</keyword>
<dbReference type="InterPro" id="IPR016032">
    <property type="entry name" value="Sig_transdc_resp-reg_C-effctor"/>
</dbReference>
<feature type="domain" description="Response regulatory" evidence="7">
    <location>
        <begin position="3"/>
        <end position="119"/>
    </location>
</feature>
<dbReference type="InterPro" id="IPR001789">
    <property type="entry name" value="Sig_transdc_resp-reg_receiver"/>
</dbReference>
<dbReference type="PROSITE" id="PS50110">
    <property type="entry name" value="RESPONSE_REGULATORY"/>
    <property type="match status" value="1"/>
</dbReference>
<proteinExistence type="predicted"/>
<evidence type="ECO:0000259" key="7">
    <source>
        <dbReference type="PROSITE" id="PS50110"/>
    </source>
</evidence>
<dbReference type="AlphaFoldDB" id="A0A2R5ETI1"/>
<comment type="caution">
    <text evidence="8">The sequence shown here is derived from an EMBL/GenBank/DDBJ whole genome shotgun (WGS) entry which is preliminary data.</text>
</comment>
<feature type="domain" description="HTH luxR-type" evidence="6">
    <location>
        <begin position="153"/>
        <end position="218"/>
    </location>
</feature>
<keyword evidence="1 5" id="KW-0597">Phosphoprotein</keyword>
<name>A0A2R5ETI1_9BACL</name>
<dbReference type="SMART" id="SM00421">
    <property type="entry name" value="HTH_LUXR"/>
    <property type="match status" value="1"/>
</dbReference>
<evidence type="ECO:0000256" key="4">
    <source>
        <dbReference type="ARBA" id="ARBA00023163"/>
    </source>
</evidence>
<dbReference type="SMART" id="SM00448">
    <property type="entry name" value="REC"/>
    <property type="match status" value="1"/>
</dbReference>
<keyword evidence="4" id="KW-0804">Transcription</keyword>
<evidence type="ECO:0000256" key="2">
    <source>
        <dbReference type="ARBA" id="ARBA00023015"/>
    </source>
</evidence>
<dbReference type="InterPro" id="IPR039420">
    <property type="entry name" value="WalR-like"/>
</dbReference>
<evidence type="ECO:0000313" key="8">
    <source>
        <dbReference type="EMBL" id="GBG06711.1"/>
    </source>
</evidence>
<evidence type="ECO:0000259" key="6">
    <source>
        <dbReference type="PROSITE" id="PS50043"/>
    </source>
</evidence>
<dbReference type="InterPro" id="IPR058245">
    <property type="entry name" value="NreC/VraR/RcsB-like_REC"/>
</dbReference>
<feature type="modified residue" description="4-aspartylphosphate" evidence="5">
    <location>
        <position position="54"/>
    </location>
</feature>
<accession>A0A2R5ETI1</accession>
<dbReference type="PRINTS" id="PR00038">
    <property type="entry name" value="HTHLUXR"/>
</dbReference>
<evidence type="ECO:0000256" key="5">
    <source>
        <dbReference type="PROSITE-ProRule" id="PRU00169"/>
    </source>
</evidence>
<dbReference type="GO" id="GO:0003677">
    <property type="term" value="F:DNA binding"/>
    <property type="evidence" value="ECO:0007669"/>
    <property type="project" value="UniProtKB-KW"/>
</dbReference>
<dbReference type="PANTHER" id="PTHR43214">
    <property type="entry name" value="TWO-COMPONENT RESPONSE REGULATOR"/>
    <property type="match status" value="1"/>
</dbReference>
<dbReference type="PANTHER" id="PTHR43214:SF24">
    <property type="entry name" value="TRANSCRIPTIONAL REGULATORY PROTEIN NARL-RELATED"/>
    <property type="match status" value="1"/>
</dbReference>
<evidence type="ECO:0000313" key="9">
    <source>
        <dbReference type="Proteomes" id="UP000245202"/>
    </source>
</evidence>
<evidence type="ECO:0000256" key="3">
    <source>
        <dbReference type="ARBA" id="ARBA00023125"/>
    </source>
</evidence>
<dbReference type="GO" id="GO:0006355">
    <property type="term" value="P:regulation of DNA-templated transcription"/>
    <property type="evidence" value="ECO:0007669"/>
    <property type="project" value="InterPro"/>
</dbReference>
<protein>
    <submittedName>
        <fullName evidence="8">DNA-binding response regulator</fullName>
    </submittedName>
</protein>
<dbReference type="PROSITE" id="PS50043">
    <property type="entry name" value="HTH_LUXR_2"/>
    <property type="match status" value="1"/>
</dbReference>
<sequence>MISIMIVDDQRLLREGLQTILQSEEDLDIVGLCENGLQAVELASRQQPDVVLMDIKMPVMDGIEAMKRLKREHPSIVVLMLTTFAEDRFIIDAMAGGADGFLLKDMPSKKIVQTIHEAMSGAVMLPAPIASKLAAKLSVLSDSRADSFDEDKLKASGYSFTERERKIIMLMIDGYSNKQISSGLFMSEGTVRNYISVIYNKLGTSDRQAAVALLRKMLLEDSY</sequence>
<dbReference type="CDD" id="cd06170">
    <property type="entry name" value="LuxR_C_like"/>
    <property type="match status" value="1"/>
</dbReference>
<dbReference type="Pfam" id="PF00196">
    <property type="entry name" value="GerE"/>
    <property type="match status" value="1"/>
</dbReference>
<dbReference type="Proteomes" id="UP000245202">
    <property type="component" value="Unassembled WGS sequence"/>
</dbReference>
<dbReference type="Pfam" id="PF00072">
    <property type="entry name" value="Response_reg"/>
    <property type="match status" value="1"/>
</dbReference>
<keyword evidence="3 8" id="KW-0238">DNA-binding</keyword>
<gene>
    <name evidence="8" type="ORF">PAT3040_01243</name>
</gene>
<dbReference type="CDD" id="cd17535">
    <property type="entry name" value="REC_NarL-like"/>
    <property type="match status" value="1"/>
</dbReference>
<dbReference type="GO" id="GO:0000160">
    <property type="term" value="P:phosphorelay signal transduction system"/>
    <property type="evidence" value="ECO:0007669"/>
    <property type="project" value="InterPro"/>
</dbReference>
<dbReference type="EMBL" id="BDQX01000054">
    <property type="protein sequence ID" value="GBG06711.1"/>
    <property type="molecule type" value="Genomic_DNA"/>
</dbReference>
<organism evidence="8 9">
    <name type="scientific">Paenibacillus agaridevorans</name>
    <dbReference type="NCBI Taxonomy" id="171404"/>
    <lineage>
        <taxon>Bacteria</taxon>
        <taxon>Bacillati</taxon>
        <taxon>Bacillota</taxon>
        <taxon>Bacilli</taxon>
        <taxon>Bacillales</taxon>
        <taxon>Paenibacillaceae</taxon>
        <taxon>Paenibacillus</taxon>
    </lineage>
</organism>
<dbReference type="SUPFAM" id="SSF46894">
    <property type="entry name" value="C-terminal effector domain of the bipartite response regulators"/>
    <property type="match status" value="1"/>
</dbReference>
<dbReference type="Gene3D" id="3.40.50.2300">
    <property type="match status" value="1"/>
</dbReference>
<evidence type="ECO:0000256" key="1">
    <source>
        <dbReference type="ARBA" id="ARBA00022553"/>
    </source>
</evidence>